<feature type="region of interest" description="Disordered" evidence="1">
    <location>
        <begin position="1"/>
        <end position="51"/>
    </location>
</feature>
<organism evidence="2 3">
    <name type="scientific">Abeliophyllum distichum</name>
    <dbReference type="NCBI Taxonomy" id="126358"/>
    <lineage>
        <taxon>Eukaryota</taxon>
        <taxon>Viridiplantae</taxon>
        <taxon>Streptophyta</taxon>
        <taxon>Embryophyta</taxon>
        <taxon>Tracheophyta</taxon>
        <taxon>Spermatophyta</taxon>
        <taxon>Magnoliopsida</taxon>
        <taxon>eudicotyledons</taxon>
        <taxon>Gunneridae</taxon>
        <taxon>Pentapetalae</taxon>
        <taxon>asterids</taxon>
        <taxon>lamiids</taxon>
        <taxon>Lamiales</taxon>
        <taxon>Oleaceae</taxon>
        <taxon>Forsythieae</taxon>
        <taxon>Abeliophyllum</taxon>
    </lineage>
</organism>
<accession>A0ABD1V5C4</accession>
<evidence type="ECO:0000313" key="2">
    <source>
        <dbReference type="EMBL" id="KAL2532386.1"/>
    </source>
</evidence>
<keyword evidence="3" id="KW-1185">Reference proteome</keyword>
<reference evidence="3" key="1">
    <citation type="submission" date="2024-07" db="EMBL/GenBank/DDBJ databases">
        <title>Two chromosome-level genome assemblies of Korean endemic species Abeliophyllum distichum and Forsythia ovata (Oleaceae).</title>
        <authorList>
            <person name="Jang H."/>
        </authorList>
    </citation>
    <scope>NUCLEOTIDE SEQUENCE [LARGE SCALE GENOMIC DNA]</scope>
</reference>
<gene>
    <name evidence="2" type="ORF">Adt_05737</name>
</gene>
<evidence type="ECO:0000256" key="1">
    <source>
        <dbReference type="SAM" id="MobiDB-lite"/>
    </source>
</evidence>
<dbReference type="EMBL" id="JBFOLK010000002">
    <property type="protein sequence ID" value="KAL2532386.1"/>
    <property type="molecule type" value="Genomic_DNA"/>
</dbReference>
<protein>
    <submittedName>
        <fullName evidence="2">Uncharacterized protein</fullName>
    </submittedName>
</protein>
<dbReference type="AlphaFoldDB" id="A0ABD1V5C4"/>
<sequence length="101" mass="10659">MDQGRRPRPTLAKLTKQRPKTLVPGSAEDTSQMKADEDLSRTGNTEVAGASKVIEVDDAPEVEVPLSRKRKAKASRAGASLATASAVEIADPYTACSVPPL</sequence>
<comment type="caution">
    <text evidence="2">The sequence shown here is derived from an EMBL/GenBank/DDBJ whole genome shotgun (WGS) entry which is preliminary data.</text>
</comment>
<evidence type="ECO:0000313" key="3">
    <source>
        <dbReference type="Proteomes" id="UP001604336"/>
    </source>
</evidence>
<proteinExistence type="predicted"/>
<name>A0ABD1V5C4_9LAMI</name>
<dbReference type="Proteomes" id="UP001604336">
    <property type="component" value="Unassembled WGS sequence"/>
</dbReference>